<keyword evidence="6" id="KW-0325">Glycoprotein</keyword>
<dbReference type="SUPFAM" id="SSF48403">
    <property type="entry name" value="Ankyrin repeat"/>
    <property type="match status" value="1"/>
</dbReference>
<comment type="caution">
    <text evidence="9">The sequence shown here is derived from an EMBL/GenBank/DDBJ whole genome shotgun (WGS) entry which is preliminary data.</text>
</comment>
<dbReference type="InterPro" id="IPR052076">
    <property type="entry name" value="TRP_cation_channel"/>
</dbReference>
<name>A0ABS5ZJ91_9GAMM</name>
<dbReference type="PROSITE" id="PS50088">
    <property type="entry name" value="ANK_REPEAT"/>
    <property type="match status" value="2"/>
</dbReference>
<evidence type="ECO:0000256" key="8">
    <source>
        <dbReference type="PROSITE-ProRule" id="PRU00023"/>
    </source>
</evidence>
<feature type="repeat" description="ANK" evidence="8">
    <location>
        <begin position="193"/>
        <end position="225"/>
    </location>
</feature>
<evidence type="ECO:0000256" key="3">
    <source>
        <dbReference type="ARBA" id="ARBA00022737"/>
    </source>
</evidence>
<evidence type="ECO:0000256" key="1">
    <source>
        <dbReference type="ARBA" id="ARBA00022448"/>
    </source>
</evidence>
<evidence type="ECO:0000313" key="9">
    <source>
        <dbReference type="EMBL" id="MBU2713953.1"/>
    </source>
</evidence>
<dbReference type="InterPro" id="IPR002110">
    <property type="entry name" value="Ankyrin_rpt"/>
</dbReference>
<dbReference type="Gene3D" id="1.25.40.20">
    <property type="entry name" value="Ankyrin repeat-containing domain"/>
    <property type="match status" value="1"/>
</dbReference>
<dbReference type="Pfam" id="PF13606">
    <property type="entry name" value="Ank_3"/>
    <property type="match status" value="1"/>
</dbReference>
<evidence type="ECO:0000256" key="6">
    <source>
        <dbReference type="ARBA" id="ARBA00023180"/>
    </source>
</evidence>
<gene>
    <name evidence="9" type="ORF">KCG35_23135</name>
</gene>
<protein>
    <recommendedName>
        <fullName evidence="11">Ankyrin repeat domain-containing protein</fullName>
    </recommendedName>
</protein>
<keyword evidence="4 8" id="KW-0040">ANK repeat</keyword>
<dbReference type="InterPro" id="IPR036770">
    <property type="entry name" value="Ankyrin_rpt-contain_sf"/>
</dbReference>
<accession>A0ABS5ZJ91</accession>
<evidence type="ECO:0000256" key="7">
    <source>
        <dbReference type="ARBA" id="ARBA00023303"/>
    </source>
</evidence>
<evidence type="ECO:0000256" key="5">
    <source>
        <dbReference type="ARBA" id="ARBA00023065"/>
    </source>
</evidence>
<keyword evidence="10" id="KW-1185">Reference proteome</keyword>
<evidence type="ECO:0008006" key="11">
    <source>
        <dbReference type="Google" id="ProtNLM"/>
    </source>
</evidence>
<keyword evidence="3" id="KW-0677">Repeat</keyword>
<keyword evidence="7" id="KW-0407">Ion channel</keyword>
<keyword evidence="5" id="KW-0406">Ion transport</keyword>
<organism evidence="9 10">
    <name type="scientific">Zooshikella harenae</name>
    <dbReference type="NCBI Taxonomy" id="2827238"/>
    <lineage>
        <taxon>Bacteria</taxon>
        <taxon>Pseudomonadati</taxon>
        <taxon>Pseudomonadota</taxon>
        <taxon>Gammaproteobacteria</taxon>
        <taxon>Oceanospirillales</taxon>
        <taxon>Zooshikellaceae</taxon>
        <taxon>Zooshikella</taxon>
    </lineage>
</organism>
<evidence type="ECO:0000313" key="10">
    <source>
        <dbReference type="Proteomes" id="UP000690515"/>
    </source>
</evidence>
<reference evidence="9 10" key="1">
    <citation type="submission" date="2021-04" db="EMBL/GenBank/DDBJ databases">
        <authorList>
            <person name="Pira H."/>
            <person name="Risdian C."/>
            <person name="Wink J."/>
        </authorList>
    </citation>
    <scope>NUCLEOTIDE SEQUENCE [LARGE SCALE GENOMIC DNA]</scope>
    <source>
        <strain evidence="9 10">WH53</strain>
    </source>
</reference>
<dbReference type="PROSITE" id="PS50297">
    <property type="entry name" value="ANK_REP_REGION"/>
    <property type="match status" value="2"/>
</dbReference>
<dbReference type="RefSeq" id="WP_215822229.1">
    <property type="nucleotide sequence ID" value="NZ_JAGSOY010000124.1"/>
</dbReference>
<keyword evidence="2" id="KW-0716">Sensory transduction</keyword>
<dbReference type="Proteomes" id="UP000690515">
    <property type="component" value="Unassembled WGS sequence"/>
</dbReference>
<feature type="repeat" description="ANK" evidence="8">
    <location>
        <begin position="317"/>
        <end position="349"/>
    </location>
</feature>
<evidence type="ECO:0000256" key="2">
    <source>
        <dbReference type="ARBA" id="ARBA00022606"/>
    </source>
</evidence>
<keyword evidence="1" id="KW-0813">Transport</keyword>
<sequence length="403" mass="46070">MSICIRLTFSSSKNIDNSLVKSVLKNVSNYYGNLRKVNKELCKLKNKIIDNGGAWVDFKLMCAKFEVFESLESLEESYNSFYIELNDWCEEFVVEILDVFKNIGVRSCEVGISYDGENEDKVYLINDEGIVEEIYFNNNESDFFCEDGIKKSTGNLAKGEIERFILSDNVKMFNQFIETEGGVNANILSDEDEEKSLLMLACEYGSSRIIKKLINEGVDVNWKNDKYNDAYISLLTSNSNDKINNLKELFNTGLQLYQWHKLTGNSVIYKLVIDSRIYKKNVLKFLVDQGIGVNMPNIPDDHLTENFNEIPWYEVSQITTPLMGAVLFGNLEAVRDLIELGANVNSVNYLFECTALDCLKELVLNSLQLPENEFHKLKSDIRTCLLENGAKKYEELKANNVVK</sequence>
<dbReference type="Pfam" id="PF00023">
    <property type="entry name" value="Ank"/>
    <property type="match status" value="1"/>
</dbReference>
<evidence type="ECO:0000256" key="4">
    <source>
        <dbReference type="ARBA" id="ARBA00023043"/>
    </source>
</evidence>
<proteinExistence type="predicted"/>
<dbReference type="PANTHER" id="PTHR47143">
    <property type="entry name" value="TRANSIENT RECEPTOR POTENTIAL CATION CHANNEL PROTEIN PAINLESS"/>
    <property type="match status" value="1"/>
</dbReference>
<dbReference type="PANTHER" id="PTHR47143:SF1">
    <property type="entry name" value="ION_TRANS DOMAIN-CONTAINING PROTEIN"/>
    <property type="match status" value="1"/>
</dbReference>
<dbReference type="SMART" id="SM00248">
    <property type="entry name" value="ANK"/>
    <property type="match status" value="3"/>
</dbReference>
<dbReference type="EMBL" id="JAGSOY010000124">
    <property type="protein sequence ID" value="MBU2713953.1"/>
    <property type="molecule type" value="Genomic_DNA"/>
</dbReference>